<keyword evidence="5" id="KW-1185">Reference proteome</keyword>
<dbReference type="SUPFAM" id="SSF48452">
    <property type="entry name" value="TPR-like"/>
    <property type="match status" value="5"/>
</dbReference>
<evidence type="ECO:0000313" key="6">
    <source>
        <dbReference type="RefSeq" id="XP_031569552.1"/>
    </source>
</evidence>
<evidence type="ECO:0000256" key="4">
    <source>
        <dbReference type="SAM" id="MobiDB-lite"/>
    </source>
</evidence>
<feature type="repeat" description="TPR" evidence="3">
    <location>
        <begin position="2029"/>
        <end position="2062"/>
    </location>
</feature>
<dbReference type="PROSITE" id="PS50005">
    <property type="entry name" value="TPR"/>
    <property type="match status" value="11"/>
</dbReference>
<reference evidence="6" key="1">
    <citation type="submission" date="2025-08" db="UniProtKB">
        <authorList>
            <consortium name="RefSeq"/>
        </authorList>
    </citation>
    <scope>IDENTIFICATION</scope>
    <source>
        <tissue evidence="6">Tentacle</tissue>
    </source>
</reference>
<dbReference type="Pfam" id="PF00515">
    <property type="entry name" value="TPR_1"/>
    <property type="match status" value="2"/>
</dbReference>
<feature type="repeat" description="TPR" evidence="3">
    <location>
        <begin position="1371"/>
        <end position="1404"/>
    </location>
</feature>
<dbReference type="SMART" id="SM00028">
    <property type="entry name" value="TPR"/>
    <property type="match status" value="25"/>
</dbReference>
<dbReference type="Gene3D" id="1.25.40.10">
    <property type="entry name" value="Tetratricopeptide repeat domain"/>
    <property type="match status" value="11"/>
</dbReference>
<dbReference type="KEGG" id="aten:116304042"/>
<name>A0A6P8IRP7_ACTTE</name>
<dbReference type="PANTHER" id="PTHR44858:SF1">
    <property type="entry name" value="UDP-N-ACETYLGLUCOSAMINE--PEPTIDE N-ACETYLGLUCOSAMINYLTRANSFERASE SPINDLY-RELATED"/>
    <property type="match status" value="1"/>
</dbReference>
<feature type="repeat" description="TPR" evidence="3">
    <location>
        <begin position="1927"/>
        <end position="1960"/>
    </location>
</feature>
<proteinExistence type="predicted"/>
<keyword evidence="1" id="KW-0677">Repeat</keyword>
<feature type="compositionally biased region" description="Acidic residues" evidence="4">
    <location>
        <begin position="244"/>
        <end position="262"/>
    </location>
</feature>
<feature type="region of interest" description="Disordered" evidence="4">
    <location>
        <begin position="386"/>
        <end position="448"/>
    </location>
</feature>
<feature type="compositionally biased region" description="Basic and acidic residues" evidence="4">
    <location>
        <begin position="263"/>
        <end position="273"/>
    </location>
</feature>
<evidence type="ECO:0000256" key="2">
    <source>
        <dbReference type="ARBA" id="ARBA00022803"/>
    </source>
</evidence>
<feature type="compositionally biased region" description="Polar residues" evidence="4">
    <location>
        <begin position="386"/>
        <end position="419"/>
    </location>
</feature>
<protein>
    <submittedName>
        <fullName evidence="6">Uncharacterized protein LOC116304042</fullName>
    </submittedName>
</protein>
<feature type="region of interest" description="Disordered" evidence="4">
    <location>
        <begin position="32"/>
        <end position="58"/>
    </location>
</feature>
<evidence type="ECO:0000256" key="3">
    <source>
        <dbReference type="PROSITE-ProRule" id="PRU00339"/>
    </source>
</evidence>
<dbReference type="InParanoid" id="A0A6P8IRP7"/>
<dbReference type="OrthoDB" id="1658288at2759"/>
<gene>
    <name evidence="6" type="primary">LOC116304042</name>
</gene>
<feature type="compositionally biased region" description="Acidic residues" evidence="4">
    <location>
        <begin position="274"/>
        <end position="295"/>
    </location>
</feature>
<dbReference type="Pfam" id="PF13432">
    <property type="entry name" value="TPR_16"/>
    <property type="match status" value="3"/>
</dbReference>
<dbReference type="InterPro" id="IPR019734">
    <property type="entry name" value="TPR_rpt"/>
</dbReference>
<feature type="region of interest" description="Disordered" evidence="4">
    <location>
        <begin position="135"/>
        <end position="323"/>
    </location>
</feature>
<keyword evidence="2 3" id="KW-0802">TPR repeat</keyword>
<feature type="repeat" description="TPR" evidence="3">
    <location>
        <begin position="1200"/>
        <end position="1233"/>
    </location>
</feature>
<feature type="repeat" description="TPR" evidence="3">
    <location>
        <begin position="1755"/>
        <end position="1788"/>
    </location>
</feature>
<dbReference type="InterPro" id="IPR050498">
    <property type="entry name" value="Ycf3"/>
</dbReference>
<dbReference type="PROSITE" id="PS50293">
    <property type="entry name" value="TPR_REGION"/>
    <property type="match status" value="4"/>
</dbReference>
<organism evidence="5 6">
    <name type="scientific">Actinia tenebrosa</name>
    <name type="common">Australian red waratah sea anemone</name>
    <dbReference type="NCBI Taxonomy" id="6105"/>
    <lineage>
        <taxon>Eukaryota</taxon>
        <taxon>Metazoa</taxon>
        <taxon>Cnidaria</taxon>
        <taxon>Anthozoa</taxon>
        <taxon>Hexacorallia</taxon>
        <taxon>Actiniaria</taxon>
        <taxon>Actiniidae</taxon>
        <taxon>Actinia</taxon>
    </lineage>
</organism>
<feature type="region of interest" description="Disordered" evidence="4">
    <location>
        <begin position="862"/>
        <end position="881"/>
    </location>
</feature>
<feature type="repeat" description="TPR" evidence="3">
    <location>
        <begin position="1585"/>
        <end position="1618"/>
    </location>
</feature>
<dbReference type="Pfam" id="PF13414">
    <property type="entry name" value="TPR_11"/>
    <property type="match status" value="3"/>
</dbReference>
<dbReference type="PANTHER" id="PTHR44858">
    <property type="entry name" value="TETRATRICOPEPTIDE REPEAT PROTEIN 6"/>
    <property type="match status" value="1"/>
</dbReference>
<dbReference type="Proteomes" id="UP000515163">
    <property type="component" value="Unplaced"/>
</dbReference>
<feature type="compositionally biased region" description="Polar residues" evidence="4">
    <location>
        <begin position="152"/>
        <end position="169"/>
    </location>
</feature>
<feature type="repeat" description="TPR" evidence="3">
    <location>
        <begin position="1302"/>
        <end position="1335"/>
    </location>
</feature>
<evidence type="ECO:0000256" key="1">
    <source>
        <dbReference type="ARBA" id="ARBA00022737"/>
    </source>
</evidence>
<feature type="repeat" description="TPR" evidence="3">
    <location>
        <begin position="1789"/>
        <end position="1822"/>
    </location>
</feature>
<dbReference type="GeneID" id="116304042"/>
<feature type="repeat" description="TPR" evidence="3">
    <location>
        <begin position="1268"/>
        <end position="1301"/>
    </location>
</feature>
<dbReference type="InterPro" id="IPR011990">
    <property type="entry name" value="TPR-like_helical_dom_sf"/>
</dbReference>
<sequence>MMSFGGKSFKKNQIKKELELLAKISHDEFSSLPPGEKAAIREQSYKNQSYKRTKGKKIKPRDIGMLDDRSYVFPSSPSIDLGPEMRESVDLQGEPEVPITNTRVASIKSNVDLNVVMQGKGIKEKSEELSGIVAVNTSKHSQRASAGRCKSSLRTLSANKETSSPTPENITLPKPAILSSQNSALPVHLTERPAPKPVSVTRPASKISTGRRSVKSRASHTQTPSGLSEHPCQEETDNTNLLMEETEKEEDILFSEEGEEKEQDTNKNIIEEIHYEEDEEEYGNEEEEEEELSSEQDDRPDILEEQDHENPSDKIHSSIQALTQSLMGRSSDIMSMLQASTEMIDSKSSAVDIDKQHFKDSTSNLKFLNSSTADLSFSVMGNNKSVSQTFQHSPGAEQQPTDEGSTQKNLQTETKTQLSPVKIAPESRPGIGTSSTREWPGLLTLDSQPTSLTDEEAKEILECATKVESEDILNVQGSLANLSEKEQVIPVNSVNNTSSMLKTRPRRVKDVTFLGSWPEKKVTPDHNIHHFCKMATTMEISPQLHQITRDSHTPDHLHGSRRLNANTWRSEAHYIYRQQKHMYLHEDKSKVMSLLEQDQLEKEMDAVAQRILQNAFSENTEEMMYKLKRASDSLFDENEDDGLRIDGVQFELKDDSSRLYWTPAPPKMGLAPETIRNFLYPEYQGSAMLQESLGPDNVALTAIMESENEEEEDDDSLKLDAQQLRNRVVKRRYSSVNDLTQQLFKEESAVKLAVGDTDNIVDEDDYNVMETKDESAINIEESARRFQSMLDKRHHQLKEEKQINEELGYQVDEEETSERYRRAYSEPMLTFEKEQIQLPSDYDVSMKELEYQVDAVAAMKQQLQDASQQEEKEQEDDDYQTEQQAVTMDLHSHAVEESESHPYGDVQSTGYEGESEDLKTETETMSVTTVTSRATGLYSRKLHNMPRMKHQKKHRRRKTIRQQTMRGKRINQFLAQPVTPLSRSKSFHCIQSVKKENEKTVSISDDLERAKSLDDLQGFEDRFLVNQTDNEPIDNMFDWIREQYWYKWFDEVYPPSTTSPELRYDLMSVTTPIIPSESKASGTVIDSAILDTIQVIQPEISETDNELYEALQQETEKLSSLIEQTEKNEMLAFYLCRRGAIYRKIGQLKKAWDDLNRAIELENMLLDAYWHRHLLHLIQNNRKAALDDLTFIIKYNSNQARAYRSRAELYRQDGDATMAIVNYSQAIKLNPNDVETYYQRADMFKMRGDVLLALEDYKIAAQLLPSRTEAMFEIGKFHFNNENWSGAVNDFKEILQQDPQDSVAYTYRGRVYAQMGQFNNAIRDFSAAIHYDPNNALALYHRGCILRKVHPRRALQDLSVSLLLDSSENNVNAFLHRGILYTDMKRWEDAIPDFEAALELNPELPSAHVNIGLIYIIKYNNYQKAVRRYTGAIHVDPTYIRARICRAEAYQKMGMLQEAILDYTRVIHMRPDVPDYHMARGKVLLEQNKMDLASYHVRQAAKLNQGLGASATQQAVVQSFLKNFDQAIEVLERATRVKPTAQLFVLLGKTNMKAKRFANAIESFQKAIQIMTPWNTRSPLPLEAAPVFFLIGMCHVELSDSSSALDAFNDAIRVNPEYAEAFYQRGLTKMKLSHSKGIHDFNRALAINPTLFQAFLSRAAYYGMRNRYSKGIMSCNEAIKLQPGSVRAYLYRGALKYHIKAYSLAVKDLTEAVAIDCRCSLAYFNRAVCYHEMRYFQKALMDYSTVILLEDKPNIKVLQNRGLLYLEINDVENSLEDFKAAAKVSENDPKIRHALGLCYHRLNRLEESVAAFNDALRIDPFFVEAYNGRGNALMDFGHEQGNIFGRRDYLKALHIDPQCLSARVNLAYNLQVEGKYRDSWNQFTAAITMDASCQAALEGRAVVNLQMKNTFGALLDMNAAIKISKTAELLNNRGVVHQFMDDYVNAIHDYQSAIKQDPSYALAYYNAGNVYFKQRQFKQASSYYSKALSWTPDDESAVLNRAITRVLLRDAKGAIQDFHKAVDLNPYAAHVYFNRGNLYSSLRKYKEAEEDYTRALSLRPGDALVYKKRADVLGKMSKKNEAIEDYKKAIIIKTRAATVRKG</sequence>
<feature type="region of interest" description="Disordered" evidence="4">
    <location>
        <begin position="895"/>
        <end position="932"/>
    </location>
</feature>
<feature type="repeat" description="TPR" evidence="3">
    <location>
        <begin position="1961"/>
        <end position="1994"/>
    </location>
</feature>
<evidence type="ECO:0000313" key="5">
    <source>
        <dbReference type="Proteomes" id="UP000515163"/>
    </source>
</evidence>
<feature type="compositionally biased region" description="Basic residues" evidence="4">
    <location>
        <begin position="49"/>
        <end position="58"/>
    </location>
</feature>
<feature type="compositionally biased region" description="Low complexity" evidence="4">
    <location>
        <begin position="923"/>
        <end position="932"/>
    </location>
</feature>
<dbReference type="RefSeq" id="XP_031569552.1">
    <property type="nucleotide sequence ID" value="XM_031713692.1"/>
</dbReference>
<accession>A0A6P8IRP7</accession>
<feature type="repeat" description="TPR" evidence="3">
    <location>
        <begin position="1541"/>
        <end position="1574"/>
    </location>
</feature>